<feature type="domain" description="RING-type" evidence="8">
    <location>
        <begin position="154"/>
        <end position="186"/>
    </location>
</feature>
<keyword evidence="3" id="KW-0808">Transferase</keyword>
<protein>
    <recommendedName>
        <fullName evidence="2">RING-type E3 ubiquitin transferase</fullName>
        <ecNumber evidence="2">2.3.2.27</ecNumber>
    </recommendedName>
</protein>
<evidence type="ECO:0000256" key="6">
    <source>
        <dbReference type="ARBA" id="ARBA00022786"/>
    </source>
</evidence>
<keyword evidence="4" id="KW-0479">Metal-binding</keyword>
<gene>
    <name evidence="9" type="ORF">Taro_034389</name>
</gene>
<dbReference type="Pfam" id="PF13639">
    <property type="entry name" value="zf-RING_2"/>
    <property type="match status" value="1"/>
</dbReference>
<evidence type="ECO:0000256" key="7">
    <source>
        <dbReference type="ARBA" id="ARBA00022833"/>
    </source>
</evidence>
<evidence type="ECO:0000256" key="5">
    <source>
        <dbReference type="ARBA" id="ARBA00022771"/>
    </source>
</evidence>
<evidence type="ECO:0000313" key="9">
    <source>
        <dbReference type="EMBL" id="MQM01628.1"/>
    </source>
</evidence>
<sequence>LSSLSDSEPLSPPCRGIIVFCPLSRLRLRVLLRLLIDFGLCAGLEVWGFPLPPELSACEHGDSGFLWKSGDGILGSIEGRKLALVLWVPCAAAFMWSIRRNIQILTLSYTETASASDAWLHNCCMRMDMHLLDCVSGKEPALAKGKLNNRKEYIAENPRITMQCSHHFHLGCIYEWMERSEACPVCGKVAFFSHLMLQ</sequence>
<keyword evidence="5" id="KW-0863">Zinc-finger</keyword>
<dbReference type="SUPFAM" id="SSF57850">
    <property type="entry name" value="RING/U-box"/>
    <property type="match status" value="1"/>
</dbReference>
<dbReference type="EC" id="2.3.2.27" evidence="2"/>
<dbReference type="OrthoDB" id="8062037at2759"/>
<keyword evidence="10" id="KW-1185">Reference proteome</keyword>
<dbReference type="EMBL" id="NMUH01002711">
    <property type="protein sequence ID" value="MQM01628.1"/>
    <property type="molecule type" value="Genomic_DNA"/>
</dbReference>
<organism evidence="9 10">
    <name type="scientific">Colocasia esculenta</name>
    <name type="common">Wild taro</name>
    <name type="synonym">Arum esculentum</name>
    <dbReference type="NCBI Taxonomy" id="4460"/>
    <lineage>
        <taxon>Eukaryota</taxon>
        <taxon>Viridiplantae</taxon>
        <taxon>Streptophyta</taxon>
        <taxon>Embryophyta</taxon>
        <taxon>Tracheophyta</taxon>
        <taxon>Spermatophyta</taxon>
        <taxon>Magnoliopsida</taxon>
        <taxon>Liliopsida</taxon>
        <taxon>Araceae</taxon>
        <taxon>Aroideae</taxon>
        <taxon>Colocasieae</taxon>
        <taxon>Colocasia</taxon>
    </lineage>
</organism>
<reference evidence="9" key="1">
    <citation type="submission" date="2017-07" db="EMBL/GenBank/DDBJ databases">
        <title>Taro Niue Genome Assembly and Annotation.</title>
        <authorList>
            <person name="Atibalentja N."/>
            <person name="Keating K."/>
            <person name="Fields C.J."/>
        </authorList>
    </citation>
    <scope>NUCLEOTIDE SEQUENCE</scope>
    <source>
        <strain evidence="9">Niue_2</strain>
        <tissue evidence="9">Leaf</tissue>
    </source>
</reference>
<dbReference type="GO" id="GO:0008270">
    <property type="term" value="F:zinc ion binding"/>
    <property type="evidence" value="ECO:0007669"/>
    <property type="project" value="UniProtKB-KW"/>
</dbReference>
<dbReference type="InterPro" id="IPR013083">
    <property type="entry name" value="Znf_RING/FYVE/PHD"/>
</dbReference>
<evidence type="ECO:0000259" key="8">
    <source>
        <dbReference type="Pfam" id="PF13639"/>
    </source>
</evidence>
<dbReference type="InterPro" id="IPR001841">
    <property type="entry name" value="Znf_RING"/>
</dbReference>
<comment type="catalytic activity">
    <reaction evidence="1">
        <text>S-ubiquitinyl-[E2 ubiquitin-conjugating enzyme]-L-cysteine + [acceptor protein]-L-lysine = [E2 ubiquitin-conjugating enzyme]-L-cysteine + N(6)-ubiquitinyl-[acceptor protein]-L-lysine.</text>
        <dbReference type="EC" id="2.3.2.27"/>
    </reaction>
</comment>
<feature type="non-terminal residue" evidence="9">
    <location>
        <position position="198"/>
    </location>
</feature>
<name>A0A843W3X2_COLES</name>
<dbReference type="Gene3D" id="3.30.40.10">
    <property type="entry name" value="Zinc/RING finger domain, C3HC4 (zinc finger)"/>
    <property type="match status" value="1"/>
</dbReference>
<evidence type="ECO:0000256" key="2">
    <source>
        <dbReference type="ARBA" id="ARBA00012483"/>
    </source>
</evidence>
<accession>A0A843W3X2</accession>
<dbReference type="PANTHER" id="PTHR46463">
    <property type="entry name" value="ZINC FINGER, RING/FYVE/PHD-TYPE"/>
    <property type="match status" value="1"/>
</dbReference>
<comment type="caution">
    <text evidence="9">The sequence shown here is derived from an EMBL/GenBank/DDBJ whole genome shotgun (WGS) entry which is preliminary data.</text>
</comment>
<keyword evidence="7" id="KW-0862">Zinc</keyword>
<evidence type="ECO:0000256" key="4">
    <source>
        <dbReference type="ARBA" id="ARBA00022723"/>
    </source>
</evidence>
<evidence type="ECO:0000313" key="10">
    <source>
        <dbReference type="Proteomes" id="UP000652761"/>
    </source>
</evidence>
<evidence type="ECO:0000256" key="1">
    <source>
        <dbReference type="ARBA" id="ARBA00000900"/>
    </source>
</evidence>
<dbReference type="PANTHER" id="PTHR46463:SF93">
    <property type="entry name" value="OS11G0629300 PROTEIN"/>
    <property type="match status" value="1"/>
</dbReference>
<keyword evidence="6" id="KW-0833">Ubl conjugation pathway</keyword>
<dbReference type="GO" id="GO:0061630">
    <property type="term" value="F:ubiquitin protein ligase activity"/>
    <property type="evidence" value="ECO:0007669"/>
    <property type="project" value="UniProtKB-EC"/>
</dbReference>
<proteinExistence type="predicted"/>
<dbReference type="AlphaFoldDB" id="A0A843W3X2"/>
<dbReference type="Proteomes" id="UP000652761">
    <property type="component" value="Unassembled WGS sequence"/>
</dbReference>
<evidence type="ECO:0000256" key="3">
    <source>
        <dbReference type="ARBA" id="ARBA00022679"/>
    </source>
</evidence>